<dbReference type="PANTHER" id="PTHR23150">
    <property type="entry name" value="SULFATASE MODIFYING FACTOR 1, 2"/>
    <property type="match status" value="1"/>
</dbReference>
<evidence type="ECO:0000313" key="2">
    <source>
        <dbReference type="EMBL" id="KPL08645.1"/>
    </source>
</evidence>
<dbReference type="InterPro" id="IPR016187">
    <property type="entry name" value="CTDL_fold"/>
</dbReference>
<accession>A0A0S8JII5</accession>
<reference evidence="2 3" key="1">
    <citation type="journal article" date="2015" name="Microbiome">
        <title>Genomic resolution of linkages in carbon, nitrogen, and sulfur cycling among widespread estuary sediment bacteria.</title>
        <authorList>
            <person name="Baker B.J."/>
            <person name="Lazar C.S."/>
            <person name="Teske A.P."/>
            <person name="Dick G.J."/>
        </authorList>
    </citation>
    <scope>NUCLEOTIDE SEQUENCE [LARGE SCALE GENOMIC DNA]</scope>
    <source>
        <strain evidence="2">SM1_40</strain>
    </source>
</reference>
<dbReference type="InterPro" id="IPR042095">
    <property type="entry name" value="SUMF_sf"/>
</dbReference>
<dbReference type="Gene3D" id="3.90.1580.10">
    <property type="entry name" value="paralog of FGE (formylglycine-generating enzyme)"/>
    <property type="match status" value="1"/>
</dbReference>
<feature type="domain" description="Sulfatase-modifying factor enzyme-like" evidence="1">
    <location>
        <begin position="16"/>
        <end position="261"/>
    </location>
</feature>
<dbReference type="SUPFAM" id="SSF56436">
    <property type="entry name" value="C-type lectin-like"/>
    <property type="match status" value="1"/>
</dbReference>
<dbReference type="InterPro" id="IPR051043">
    <property type="entry name" value="Sulfatase_Mod_Factor_Kinase"/>
</dbReference>
<organism evidence="2 3">
    <name type="scientific">candidate division TA06 bacterium SM1_40</name>
    <dbReference type="NCBI Taxonomy" id="1703773"/>
    <lineage>
        <taxon>Bacteria</taxon>
        <taxon>Bacteria division TA06</taxon>
    </lineage>
</organism>
<dbReference type="EMBL" id="LJVA01000098">
    <property type="protein sequence ID" value="KPL08645.1"/>
    <property type="molecule type" value="Genomic_DNA"/>
</dbReference>
<dbReference type="InterPro" id="IPR005532">
    <property type="entry name" value="SUMF_dom"/>
</dbReference>
<proteinExistence type="predicted"/>
<dbReference type="AlphaFoldDB" id="A0A0S8JII5"/>
<evidence type="ECO:0000313" key="3">
    <source>
        <dbReference type="Proteomes" id="UP000051035"/>
    </source>
</evidence>
<protein>
    <recommendedName>
        <fullName evidence="1">Sulfatase-modifying factor enzyme-like domain-containing protein</fullName>
    </recommendedName>
</protein>
<dbReference type="Proteomes" id="UP000051035">
    <property type="component" value="Unassembled WGS sequence"/>
</dbReference>
<dbReference type="Pfam" id="PF03781">
    <property type="entry name" value="FGE-sulfatase"/>
    <property type="match status" value="1"/>
</dbReference>
<sequence>MVIDLPGLEEDARRLEMVLIEPGSFIMGAPKDELGRSGRDWPPHEVSISRPFYIGKHEVTQAQWEAVMGSASHHSKFRGRPNNPVEKVSWLACQKFIGRLNALGMGTFRLPTEAEWEYACRAGTQTRFFFGDALERADKPKEYCEIADEYMWWSGNVDPYGTKEVGLKMSNPWGLHDMHGNVSEWCSDLWEAPRERGPQVDPQGPSSWWQSTKWPLANRVNRGGSMYRGARFRGASECRSASRHYEQAIDFHYTLGFRLVREFP</sequence>
<evidence type="ECO:0000259" key="1">
    <source>
        <dbReference type="Pfam" id="PF03781"/>
    </source>
</evidence>
<dbReference type="PANTHER" id="PTHR23150:SF19">
    <property type="entry name" value="FORMYLGLYCINE-GENERATING ENZYME"/>
    <property type="match status" value="1"/>
</dbReference>
<comment type="caution">
    <text evidence="2">The sequence shown here is derived from an EMBL/GenBank/DDBJ whole genome shotgun (WGS) entry which is preliminary data.</text>
</comment>
<name>A0A0S8JII5_UNCT6</name>
<dbReference type="GO" id="GO:0120147">
    <property type="term" value="F:formylglycine-generating oxidase activity"/>
    <property type="evidence" value="ECO:0007669"/>
    <property type="project" value="TreeGrafter"/>
</dbReference>
<gene>
    <name evidence="2" type="ORF">AMJ71_07935</name>
</gene>